<evidence type="ECO:0000256" key="1">
    <source>
        <dbReference type="SAM" id="MobiDB-lite"/>
    </source>
</evidence>
<reference evidence="2" key="1">
    <citation type="submission" date="2022-07" db="EMBL/GenBank/DDBJ databases">
        <title>Chromosome-level genome of Muraenolepis orangiensis.</title>
        <authorList>
            <person name="Kim J."/>
        </authorList>
    </citation>
    <scope>NUCLEOTIDE SEQUENCE</scope>
    <source>
        <strain evidence="2">KU_S4_2022</strain>
        <tissue evidence="2">Muscle</tissue>
    </source>
</reference>
<protein>
    <submittedName>
        <fullName evidence="2">Uncharacterized protein</fullName>
    </submittedName>
</protein>
<dbReference type="AlphaFoldDB" id="A0A9Q0EWE8"/>
<feature type="region of interest" description="Disordered" evidence="1">
    <location>
        <begin position="159"/>
        <end position="293"/>
    </location>
</feature>
<organism evidence="2 3">
    <name type="scientific">Muraenolepis orangiensis</name>
    <name type="common">Patagonian moray cod</name>
    <dbReference type="NCBI Taxonomy" id="630683"/>
    <lineage>
        <taxon>Eukaryota</taxon>
        <taxon>Metazoa</taxon>
        <taxon>Chordata</taxon>
        <taxon>Craniata</taxon>
        <taxon>Vertebrata</taxon>
        <taxon>Euteleostomi</taxon>
        <taxon>Actinopterygii</taxon>
        <taxon>Neopterygii</taxon>
        <taxon>Teleostei</taxon>
        <taxon>Neoteleostei</taxon>
        <taxon>Acanthomorphata</taxon>
        <taxon>Zeiogadaria</taxon>
        <taxon>Gadariae</taxon>
        <taxon>Gadiformes</taxon>
        <taxon>Muraenolepidoidei</taxon>
        <taxon>Muraenolepididae</taxon>
        <taxon>Muraenolepis</taxon>
    </lineage>
</organism>
<feature type="compositionally biased region" description="Low complexity" evidence="1">
    <location>
        <begin position="203"/>
        <end position="293"/>
    </location>
</feature>
<feature type="region of interest" description="Disordered" evidence="1">
    <location>
        <begin position="1"/>
        <end position="42"/>
    </location>
</feature>
<gene>
    <name evidence="2" type="ORF">NHX12_019248</name>
</gene>
<evidence type="ECO:0000313" key="3">
    <source>
        <dbReference type="Proteomes" id="UP001148018"/>
    </source>
</evidence>
<accession>A0A9Q0EWE8</accession>
<proteinExistence type="predicted"/>
<dbReference type="EMBL" id="JANIIK010000035">
    <property type="protein sequence ID" value="KAJ3612991.1"/>
    <property type="molecule type" value="Genomic_DNA"/>
</dbReference>
<feature type="compositionally biased region" description="Low complexity" evidence="1">
    <location>
        <begin position="159"/>
        <end position="178"/>
    </location>
</feature>
<comment type="caution">
    <text evidence="2">The sequence shown here is derived from an EMBL/GenBank/DDBJ whole genome shotgun (WGS) entry which is preliminary data.</text>
</comment>
<dbReference type="Proteomes" id="UP001148018">
    <property type="component" value="Unassembled WGS sequence"/>
</dbReference>
<evidence type="ECO:0000313" key="2">
    <source>
        <dbReference type="EMBL" id="KAJ3612991.1"/>
    </source>
</evidence>
<name>A0A9Q0EWE8_9TELE</name>
<feature type="compositionally biased region" description="Polar residues" evidence="1">
    <location>
        <begin position="179"/>
        <end position="193"/>
    </location>
</feature>
<sequence>MESSLPSMPDPANPLGPSGAWKGRPTASPDSTLPSGPALQDGVLQKMVGHNHHHERLKDLTSRVLNGDQDKLPKLCPSPDTPLLKGADALPTVASLQRKAPSSHADPSLKCQMTQLAGEVVLSGSEEVKRRKGRVLKTKPPVKFSPLINTTCPLDTTSSLVTTTSPMDTTTRPFDTTTSPLDTNSPLDNTSTAMVGGLDTTASPLDTTTSPLDTTSPRDTTACPLDTTTSSFNTTTSPLDTSTSPLDTTSTTSPLDTTSTTSPLDTTSTTSPLDTTTTTSSLDTTTSPLTTSPSVACSQVGALLIP</sequence>
<dbReference type="OrthoDB" id="422362at2759"/>
<keyword evidence="3" id="KW-1185">Reference proteome</keyword>